<dbReference type="RefSeq" id="WP_133331451.1">
    <property type="nucleotide sequence ID" value="NZ_SMYL01000026.1"/>
</dbReference>
<proteinExistence type="predicted"/>
<accession>A0A4R5VMD1</accession>
<name>A0A4R5VMD1_9BURK</name>
<reference evidence="1 2" key="1">
    <citation type="submission" date="2019-03" db="EMBL/GenBank/DDBJ databases">
        <title>Sapientia aquatica gen. nov., sp. nov., isolated from a crater lake.</title>
        <authorList>
            <person name="Felfoldi T."/>
            <person name="Szabo A."/>
            <person name="Toth E."/>
            <person name="Schumann P."/>
            <person name="Keki Z."/>
            <person name="Marialigeti K."/>
            <person name="Mathe I."/>
        </authorList>
    </citation>
    <scope>NUCLEOTIDE SEQUENCE [LARGE SCALE GENOMIC DNA]</scope>
    <source>
        <strain evidence="1 2">SA-152</strain>
    </source>
</reference>
<keyword evidence="2" id="KW-1185">Reference proteome</keyword>
<dbReference type="Proteomes" id="UP000294829">
    <property type="component" value="Unassembled WGS sequence"/>
</dbReference>
<evidence type="ECO:0000313" key="1">
    <source>
        <dbReference type="EMBL" id="TDK59257.1"/>
    </source>
</evidence>
<evidence type="ECO:0000313" key="2">
    <source>
        <dbReference type="Proteomes" id="UP000294829"/>
    </source>
</evidence>
<comment type="caution">
    <text evidence="1">The sequence shown here is derived from an EMBL/GenBank/DDBJ whole genome shotgun (WGS) entry which is preliminary data.</text>
</comment>
<gene>
    <name evidence="1" type="ORF">E2I14_18860</name>
</gene>
<dbReference type="AlphaFoldDB" id="A0A4R5VMD1"/>
<dbReference type="EMBL" id="SMYL01000026">
    <property type="protein sequence ID" value="TDK59257.1"/>
    <property type="molecule type" value="Genomic_DNA"/>
</dbReference>
<organism evidence="1 2">
    <name type="scientific">Sapientia aquatica</name>
    <dbReference type="NCBI Taxonomy" id="1549640"/>
    <lineage>
        <taxon>Bacteria</taxon>
        <taxon>Pseudomonadati</taxon>
        <taxon>Pseudomonadota</taxon>
        <taxon>Betaproteobacteria</taxon>
        <taxon>Burkholderiales</taxon>
        <taxon>Oxalobacteraceae</taxon>
        <taxon>Sapientia</taxon>
    </lineage>
</organism>
<dbReference type="OrthoDB" id="9876142at2"/>
<sequence>MDIDTDIVVASVADERRNKDVEMAVNRGIAAAVLAGIPEGMRVMLEAGVPKEICTRVLNSQTRRRASDWH</sequence>
<protein>
    <submittedName>
        <fullName evidence="1">Uncharacterized protein</fullName>
    </submittedName>
</protein>